<evidence type="ECO:0000259" key="5">
    <source>
        <dbReference type="SMART" id="SM00249"/>
    </source>
</evidence>
<protein>
    <recommendedName>
        <fullName evidence="5">Zinc finger PHD-type domain-containing protein</fullName>
    </recommendedName>
</protein>
<name>A0ABM2A5Z5_AEDAL</name>
<accession>A0ABM2A5Z5</accession>
<reference evidence="6" key="2">
    <citation type="submission" date="2025-05" db="UniProtKB">
        <authorList>
            <consortium name="EnsemblMetazoa"/>
        </authorList>
    </citation>
    <scope>IDENTIFICATION</scope>
    <source>
        <strain evidence="6">Foshan</strain>
    </source>
</reference>
<dbReference type="InterPro" id="IPR001965">
    <property type="entry name" value="Znf_PHD"/>
</dbReference>
<evidence type="ECO:0000256" key="3">
    <source>
        <dbReference type="ARBA" id="ARBA00022833"/>
    </source>
</evidence>
<dbReference type="SUPFAM" id="SSF57903">
    <property type="entry name" value="FYVE/PHD zinc finger"/>
    <property type="match status" value="1"/>
</dbReference>
<dbReference type="CDD" id="cd15517">
    <property type="entry name" value="PHD_TCF19_like"/>
    <property type="match status" value="1"/>
</dbReference>
<keyword evidence="7" id="KW-1185">Reference proteome</keyword>
<feature type="coiled-coil region" evidence="4">
    <location>
        <begin position="87"/>
        <end position="114"/>
    </location>
</feature>
<dbReference type="Proteomes" id="UP000069940">
    <property type="component" value="Unassembled WGS sequence"/>
</dbReference>
<keyword evidence="2" id="KW-0863">Zinc-finger</keyword>
<evidence type="ECO:0000313" key="7">
    <source>
        <dbReference type="Proteomes" id="UP000069940"/>
    </source>
</evidence>
<dbReference type="EnsemblMetazoa" id="AALFPA23_024791.R36942">
    <property type="protein sequence ID" value="AALFPA23_024791.P36942"/>
    <property type="gene ID" value="AALFPA23_024791"/>
</dbReference>
<keyword evidence="3" id="KW-0862">Zinc</keyword>
<feature type="domain" description="Zinc finger PHD-type" evidence="5">
    <location>
        <begin position="6"/>
        <end position="68"/>
    </location>
</feature>
<dbReference type="GeneID" id="134289963"/>
<keyword evidence="4" id="KW-0175">Coiled coil</keyword>
<organism evidence="6 7">
    <name type="scientific">Aedes albopictus</name>
    <name type="common">Asian tiger mosquito</name>
    <name type="synonym">Stegomyia albopicta</name>
    <dbReference type="NCBI Taxonomy" id="7160"/>
    <lineage>
        <taxon>Eukaryota</taxon>
        <taxon>Metazoa</taxon>
        <taxon>Ecdysozoa</taxon>
        <taxon>Arthropoda</taxon>
        <taxon>Hexapoda</taxon>
        <taxon>Insecta</taxon>
        <taxon>Pterygota</taxon>
        <taxon>Neoptera</taxon>
        <taxon>Endopterygota</taxon>
        <taxon>Diptera</taxon>
        <taxon>Nematocera</taxon>
        <taxon>Culicoidea</taxon>
        <taxon>Culicidae</taxon>
        <taxon>Culicinae</taxon>
        <taxon>Aedini</taxon>
        <taxon>Aedes</taxon>
        <taxon>Stegomyia</taxon>
    </lineage>
</organism>
<dbReference type="InterPro" id="IPR019786">
    <property type="entry name" value="Zinc_finger_PHD-type_CS"/>
</dbReference>
<proteinExistence type="predicted"/>
<evidence type="ECO:0000313" key="6">
    <source>
        <dbReference type="EnsemblMetazoa" id="AALFPA23_024791.P36942"/>
    </source>
</evidence>
<dbReference type="RefSeq" id="XP_062712800.1">
    <property type="nucleotide sequence ID" value="XM_062856816.1"/>
</dbReference>
<sequence>MGKEEKCGLCGCFDPPAKGKVKKGKKVQQVGWICCDKCSAWFHLSCARISDSLISHIQCYTFLCENCAIRGSLMPKQANVAPNSDEVTQLKELVQDLSTKLTKLQAELDNVRSTSKKQIDRIQCKVNNEDQLDSKRTAQTALINNIEAKLEIIEAGARMASNCSQSTNCFRLAINKIPFREGENVRGIVEDVLGFLDMKEALSNVSNCFRLRVKPSKWSDRTISPTIAVIFDSRMVRDNVLKQYYDRHKQAKLCRLKHAPALEYRFTINEMLSVQTFRTRNLALRLKQRKVIKSVFVRNDRIAILLPGKERYTPVESSSHLLELTDSTRCEQEDSSVFFDALSANMSTSSRS</sequence>
<evidence type="ECO:0000256" key="4">
    <source>
        <dbReference type="SAM" id="Coils"/>
    </source>
</evidence>
<evidence type="ECO:0000256" key="1">
    <source>
        <dbReference type="ARBA" id="ARBA00022723"/>
    </source>
</evidence>
<dbReference type="InterPro" id="IPR011011">
    <property type="entry name" value="Znf_FYVE_PHD"/>
</dbReference>
<keyword evidence="1" id="KW-0479">Metal-binding</keyword>
<evidence type="ECO:0000256" key="2">
    <source>
        <dbReference type="ARBA" id="ARBA00022771"/>
    </source>
</evidence>
<dbReference type="SMART" id="SM00249">
    <property type="entry name" value="PHD"/>
    <property type="match status" value="1"/>
</dbReference>
<dbReference type="Gene3D" id="2.60.120.650">
    <property type="entry name" value="Cupin"/>
    <property type="match status" value="1"/>
</dbReference>
<dbReference type="PROSITE" id="PS01359">
    <property type="entry name" value="ZF_PHD_1"/>
    <property type="match status" value="1"/>
</dbReference>
<reference evidence="7" key="1">
    <citation type="journal article" date="2015" name="Proc. Natl. Acad. Sci. U.S.A.">
        <title>Genome sequence of the Asian Tiger mosquito, Aedes albopictus, reveals insights into its biology, genetics, and evolution.</title>
        <authorList>
            <person name="Chen X.G."/>
            <person name="Jiang X."/>
            <person name="Gu J."/>
            <person name="Xu M."/>
            <person name="Wu Y."/>
            <person name="Deng Y."/>
            <person name="Zhang C."/>
            <person name="Bonizzoni M."/>
            <person name="Dermauw W."/>
            <person name="Vontas J."/>
            <person name="Armbruster P."/>
            <person name="Huang X."/>
            <person name="Yang Y."/>
            <person name="Zhang H."/>
            <person name="He W."/>
            <person name="Peng H."/>
            <person name="Liu Y."/>
            <person name="Wu K."/>
            <person name="Chen J."/>
            <person name="Lirakis M."/>
            <person name="Topalis P."/>
            <person name="Van Leeuwen T."/>
            <person name="Hall A.B."/>
            <person name="Jiang X."/>
            <person name="Thorpe C."/>
            <person name="Mueller R.L."/>
            <person name="Sun C."/>
            <person name="Waterhouse R.M."/>
            <person name="Yan G."/>
            <person name="Tu Z.J."/>
            <person name="Fang X."/>
            <person name="James A.A."/>
        </authorList>
    </citation>
    <scope>NUCLEOTIDE SEQUENCE [LARGE SCALE GENOMIC DNA]</scope>
    <source>
        <strain evidence="7">Foshan</strain>
    </source>
</reference>